<dbReference type="RefSeq" id="WP_182300634.1">
    <property type="nucleotide sequence ID" value="NZ_CP041969.1"/>
</dbReference>
<dbReference type="AlphaFoldDB" id="A0A7G5C5B3"/>
<dbReference type="EMBL" id="CP041969">
    <property type="protein sequence ID" value="QMV44397.1"/>
    <property type="molecule type" value="Genomic_DNA"/>
</dbReference>
<dbReference type="InterPro" id="IPR008391">
    <property type="entry name" value="AXE1_dom"/>
</dbReference>
<accession>A0A7G5C5B3</accession>
<proteinExistence type="predicted"/>
<evidence type="ECO:0000256" key="1">
    <source>
        <dbReference type="PIRSR" id="PIRSR639069-1"/>
    </source>
</evidence>
<feature type="active site" description="Nucleophile" evidence="1">
    <location>
        <position position="183"/>
    </location>
</feature>
<evidence type="ECO:0000259" key="2">
    <source>
        <dbReference type="Pfam" id="PF05448"/>
    </source>
</evidence>
<name>A0A7G5C5B3_9BACL</name>
<dbReference type="GO" id="GO:0052689">
    <property type="term" value="F:carboxylic ester hydrolase activity"/>
    <property type="evidence" value="ECO:0007669"/>
    <property type="project" value="TreeGrafter"/>
</dbReference>
<feature type="active site" description="Charge relay system" evidence="1">
    <location>
        <position position="302"/>
    </location>
</feature>
<gene>
    <name evidence="3" type="ORF">FPL14_26940</name>
</gene>
<protein>
    <submittedName>
        <fullName evidence="3">Acetylxylan esterase</fullName>
    </submittedName>
</protein>
<dbReference type="GO" id="GO:0005976">
    <property type="term" value="P:polysaccharide metabolic process"/>
    <property type="evidence" value="ECO:0007669"/>
    <property type="project" value="TreeGrafter"/>
</dbReference>
<dbReference type="Pfam" id="PF05448">
    <property type="entry name" value="AXE1"/>
    <property type="match status" value="1"/>
</dbReference>
<reference evidence="3 4" key="1">
    <citation type="submission" date="2019-07" db="EMBL/GenBank/DDBJ databases">
        <authorList>
            <person name="Kim J.K."/>
            <person name="Cheong H.-M."/>
            <person name="Choi Y."/>
            <person name="Hwang K.J."/>
            <person name="Lee S."/>
            <person name="Choi C."/>
        </authorList>
    </citation>
    <scope>NUCLEOTIDE SEQUENCE [LARGE SCALE GENOMIC DNA]</scope>
    <source>
        <strain evidence="3 4">KS 22</strain>
    </source>
</reference>
<dbReference type="PANTHER" id="PTHR40111">
    <property type="entry name" value="CEPHALOSPORIN-C DEACETYLASE"/>
    <property type="match status" value="1"/>
</dbReference>
<dbReference type="InterPro" id="IPR039069">
    <property type="entry name" value="CE7"/>
</dbReference>
<feature type="domain" description="Acetyl xylan esterase" evidence="2">
    <location>
        <begin position="1"/>
        <end position="316"/>
    </location>
</feature>
<evidence type="ECO:0000313" key="4">
    <source>
        <dbReference type="Proteomes" id="UP000515679"/>
    </source>
</evidence>
<dbReference type="Gene3D" id="3.40.50.1820">
    <property type="entry name" value="alpha/beta hydrolase"/>
    <property type="match status" value="1"/>
</dbReference>
<dbReference type="KEGG" id="cchl:FPL14_26940"/>
<sequence length="320" mass="35929">MPQIDLPLEKLFAYEGISPKPADFDEYWERAIAEMRSVDPQIELVPAQFQVPFAECFHLFFTGVRGARIHAKYIRPKEGKKPHPAILQFHGLSMDSGDWQDKVAYAALGVSVISMDCRGQGGLSEDVGAVKGNTLRGHIIRGIDNHPDDLLYRHMFLDAAQLAGIVMEMPEVDPARVAAIGISQGGGLTLACGALEPRIAKLAPVYPFLSDYLRVWEMDLDVGAYEDLRTYFRKFDPQHKRKNEVFEKLGYIDVQHLAPRIKGEVMMATGLMDTVTPPSTQFAAYNKIASPKRVEIYPDFAHEWLPGFADMTMTFIAEWL</sequence>
<dbReference type="SUPFAM" id="SSF53474">
    <property type="entry name" value="alpha/beta-Hydrolases"/>
    <property type="match status" value="1"/>
</dbReference>
<organism evidence="3 4">
    <name type="scientific">Cohnella cholangitidis</name>
    <dbReference type="NCBI Taxonomy" id="2598458"/>
    <lineage>
        <taxon>Bacteria</taxon>
        <taxon>Bacillati</taxon>
        <taxon>Bacillota</taxon>
        <taxon>Bacilli</taxon>
        <taxon>Bacillales</taxon>
        <taxon>Paenibacillaceae</taxon>
        <taxon>Cohnella</taxon>
    </lineage>
</organism>
<feature type="active site" description="Charge relay system" evidence="1">
    <location>
        <position position="273"/>
    </location>
</feature>
<keyword evidence="4" id="KW-1185">Reference proteome</keyword>
<evidence type="ECO:0000313" key="3">
    <source>
        <dbReference type="EMBL" id="QMV44397.1"/>
    </source>
</evidence>
<dbReference type="InterPro" id="IPR029058">
    <property type="entry name" value="AB_hydrolase_fold"/>
</dbReference>
<dbReference type="PANTHER" id="PTHR40111:SF1">
    <property type="entry name" value="CEPHALOSPORIN-C DEACETYLASE"/>
    <property type="match status" value="1"/>
</dbReference>
<dbReference type="Proteomes" id="UP000515679">
    <property type="component" value="Chromosome"/>
</dbReference>